<sequence>MRTKKLIIFAVVLTILISFFIISLASAEDVWVRGYFRSDGTYVRPHYRTYPDGIPFNNYSFPGNYNPYTGKIAPGNPSTYLERYYLKPYYSKPYYLRPYYFKP</sequence>
<proteinExistence type="predicted"/>
<comment type="caution">
    <text evidence="1">The sequence shown here is derived from an EMBL/GenBank/DDBJ whole genome shotgun (WGS) entry which is preliminary data.</text>
</comment>
<dbReference type="Proteomes" id="UP000235619">
    <property type="component" value="Unassembled WGS sequence"/>
</dbReference>
<reference evidence="1 2" key="1">
    <citation type="submission" date="2018-01" db="EMBL/GenBank/DDBJ databases">
        <title>Metagenomic assembled genomes from two thermal pools in the Uzon Caldera, Kamchatka, Russia.</title>
        <authorList>
            <person name="Wilkins L."/>
            <person name="Ettinger C."/>
        </authorList>
    </citation>
    <scope>NUCLEOTIDE SEQUENCE [LARGE SCALE GENOMIC DNA]</scope>
    <source>
        <strain evidence="1">ARK-04</strain>
    </source>
</reference>
<organism evidence="1 2">
    <name type="scientific">Thermodesulfobacterium geofontis</name>
    <dbReference type="NCBI Taxonomy" id="1295609"/>
    <lineage>
        <taxon>Bacteria</taxon>
        <taxon>Pseudomonadati</taxon>
        <taxon>Thermodesulfobacteriota</taxon>
        <taxon>Thermodesulfobacteria</taxon>
        <taxon>Thermodesulfobacteriales</taxon>
        <taxon>Thermodesulfobacteriaceae</taxon>
        <taxon>Thermodesulfobacterium</taxon>
    </lineage>
</organism>
<protein>
    <submittedName>
        <fullName evidence="1">Uncharacterized protein</fullName>
    </submittedName>
</protein>
<gene>
    <name evidence="1" type="ORF">C0169_06530</name>
</gene>
<dbReference type="AlphaFoldDB" id="A0A2N7Q8B0"/>
<name>A0A2N7Q8B0_9BACT</name>
<evidence type="ECO:0000313" key="2">
    <source>
        <dbReference type="Proteomes" id="UP000235619"/>
    </source>
</evidence>
<accession>A0A2N7Q8B0</accession>
<dbReference type="EMBL" id="PNJD01000404">
    <property type="protein sequence ID" value="PMP94421.1"/>
    <property type="molecule type" value="Genomic_DNA"/>
</dbReference>
<evidence type="ECO:0000313" key="1">
    <source>
        <dbReference type="EMBL" id="PMP94421.1"/>
    </source>
</evidence>